<evidence type="ECO:0000313" key="2">
    <source>
        <dbReference type="Proteomes" id="UP001178461"/>
    </source>
</evidence>
<name>A0AA35LJS0_9SAUR</name>
<evidence type="ECO:0000313" key="1">
    <source>
        <dbReference type="EMBL" id="CAI5796814.1"/>
    </source>
</evidence>
<protein>
    <submittedName>
        <fullName evidence="1">Uncharacterized protein</fullName>
    </submittedName>
</protein>
<keyword evidence="2" id="KW-1185">Reference proteome</keyword>
<dbReference type="AlphaFoldDB" id="A0AA35LJS0"/>
<accession>A0AA35LJS0</accession>
<dbReference type="EMBL" id="OX395142">
    <property type="protein sequence ID" value="CAI5796814.1"/>
    <property type="molecule type" value="Genomic_DNA"/>
</dbReference>
<dbReference type="Proteomes" id="UP001178461">
    <property type="component" value="Chromosome 17"/>
</dbReference>
<organism evidence="1 2">
    <name type="scientific">Podarcis lilfordi</name>
    <name type="common">Lilford's wall lizard</name>
    <dbReference type="NCBI Taxonomy" id="74358"/>
    <lineage>
        <taxon>Eukaryota</taxon>
        <taxon>Metazoa</taxon>
        <taxon>Chordata</taxon>
        <taxon>Craniata</taxon>
        <taxon>Vertebrata</taxon>
        <taxon>Euteleostomi</taxon>
        <taxon>Lepidosauria</taxon>
        <taxon>Squamata</taxon>
        <taxon>Bifurcata</taxon>
        <taxon>Unidentata</taxon>
        <taxon>Episquamata</taxon>
        <taxon>Laterata</taxon>
        <taxon>Lacertibaenia</taxon>
        <taxon>Lacertidae</taxon>
        <taxon>Podarcis</taxon>
    </lineage>
</organism>
<sequence length="131" mass="14947">MGLQPLFSLLQKQRNKNSRLPKAAQSKCIFLSIIHCCRFLLDVSRALTHIASWELTKQLCLRHSELCDVCKTEDLEQKKERCPTRKCTSLWTDTGKGLLCSDISTVEVPLETGTAATWRLQFPAHLKKMTE</sequence>
<gene>
    <name evidence="1" type="ORF">PODLI_1B002197</name>
</gene>
<proteinExistence type="predicted"/>
<reference evidence="1" key="1">
    <citation type="submission" date="2022-12" db="EMBL/GenBank/DDBJ databases">
        <authorList>
            <person name="Alioto T."/>
            <person name="Alioto T."/>
            <person name="Gomez Garrido J."/>
        </authorList>
    </citation>
    <scope>NUCLEOTIDE SEQUENCE</scope>
</reference>